<evidence type="ECO:0000259" key="1">
    <source>
        <dbReference type="PROSITE" id="PS50011"/>
    </source>
</evidence>
<dbReference type="InterPro" id="IPR011009">
    <property type="entry name" value="Kinase-like_dom_sf"/>
</dbReference>
<reference evidence="2 3" key="1">
    <citation type="journal article" date="2014" name="Nature">
        <title>An environmental bacterial taxon with a large and distinct metabolic repertoire.</title>
        <authorList>
            <person name="Wilson M.C."/>
            <person name="Mori T."/>
            <person name="Ruckert C."/>
            <person name="Uria A.R."/>
            <person name="Helf M.J."/>
            <person name="Takada K."/>
            <person name="Gernert C."/>
            <person name="Steffens U.A."/>
            <person name="Heycke N."/>
            <person name="Schmitt S."/>
            <person name="Rinke C."/>
            <person name="Helfrich E.J."/>
            <person name="Brachmann A.O."/>
            <person name="Gurgui C."/>
            <person name="Wakimoto T."/>
            <person name="Kracht M."/>
            <person name="Crusemann M."/>
            <person name="Hentschel U."/>
            <person name="Abe I."/>
            <person name="Matsunaga S."/>
            <person name="Kalinowski J."/>
            <person name="Takeyama H."/>
            <person name="Piel J."/>
        </authorList>
    </citation>
    <scope>NUCLEOTIDE SEQUENCE [LARGE SCALE GENOMIC DNA]</scope>
    <source>
        <strain evidence="3">TSY1</strain>
    </source>
</reference>
<dbReference type="Gene3D" id="3.40.50.300">
    <property type="entry name" value="P-loop containing nucleotide triphosphate hydrolases"/>
    <property type="match status" value="1"/>
</dbReference>
<dbReference type="SUPFAM" id="SSF55781">
    <property type="entry name" value="GAF domain-like"/>
    <property type="match status" value="1"/>
</dbReference>
<sequence>MLPGYTMHEALTHGKQYTIYRGVRETDQLPVLIKLLKTSRPEPTEIAQLKREYDIIKSLDITGVVKALAFEIHQHQPALILEDMGGHPLAAYCTSNTLDFTRCLTAAIQIASTLEELHRHEMIHRDLNPQHIIVTLDPLCINLINFSLASRLPQETPTLVPPHLHEDTLAYISPEQTGRMNRAIDSRTDLYSFGVVLYEMLTGTLPFVSDDPLEWVHSHLAKQPMPPHHINADVPQVLSDIVMKLLAKTAESRYQSARGVEADLRFCLTQWQTSGAIQAFTPGLHDEIDRLQLPQKLYGRDADLAKLMVAFEQVSQGRAGLLLVSGHAGIGKSALVHEMHQPITAQRGYFIAGKFDQLQRTTPYRAISMALRDLMRQLLTESETQLAQWQHRILNALGANGRVMIDVIPEIEWIVGAQPPVAALTPHEAQNRLQLVFQRFMRVFCQPEHPLVMFLDDLQWADVASLNLLEWMLTDPDTRYLLVIGAYRDQEVMANHPFNVTLKHLQRHQAAVTHLALDTLHLDPIAQYLADTLHHRLATVQPLAELILRKTDGNPFFVRQFLQTLFQEHLLIFDAPSRAWQWDVDRIEAMNITTNVVELMLQKLQRLPASTQQILSLAACIGNRFDGQTLAMIRDQTPEAMFDDLLPALREGLVLATAHTYRFLHDRVQQAAYTVMDEAAKRAAHLKIGRQLMARLSEGERAERRFELADHLNTGRELIADAGEKIALAQLNLDAGIKARDASAYTAAKAYFIAGMTQLPDNMWDAHNTLALTLHRHLAEAEYLTGDFARSEELAQIVLLRAESPLDKAEMYHLLIVQHILLAQYPQALEAGRQALALLGHHLPTDHVDIVFDSEFAKSQRMLGDRDIAELIEAPEVDDPQTMVALKLLAYLFPLAIAADRALLPVLTVKTVNLSLEYGLTANPGYGGYGLLLCTRFGRYREGYAFGRLAMAVSDKFGNAVEKSRTSHTFIAFINHWSKPLADAVEINQEGYRAALEAGALDLAGYHCYDKAFLAYHRGQSLSELRDELTELRQFTEATRNQSATDIIIAVQFAVLSLTSQTPDPLTLTNGSLSGADFEEQCLAHQGIAALTYYRIFKLQLLYLYGAPQEALNYLTTIQETLFSIAGSFAVAVYNVFHSLILTALYPDMPSSNQAQYWKQLEINQQQLNTWAENCPENFWHKYLLVAAEIARLRGDDWEAGDLYDQAIRAAGEQGFVQDEALANELAAQFYLSKDRASIASVYVHEADYCYRTWGAMAKVQHSPSPETPTAEDALDLITVTQSLQAIASELALDELRGKVVSTIMANAGARKGILMLAKHGQLFIEAECAVDAPSTNAPHMQPVDIEGGVPLSIISYVKRTRESLVLTDAKHDHPFAHDPYMIQQHPKSILCTPILHQGQLIGVMYLEHDLLTDAFTPARIELVQI</sequence>
<dbReference type="Gene3D" id="3.30.450.40">
    <property type="match status" value="1"/>
</dbReference>
<evidence type="ECO:0000313" key="2">
    <source>
        <dbReference type="EMBL" id="ETW94899.1"/>
    </source>
</evidence>
<dbReference type="PATRIC" id="fig|1429438.4.peg.6232"/>
<keyword evidence="3" id="KW-1185">Reference proteome</keyword>
<dbReference type="PROSITE" id="PS50011">
    <property type="entry name" value="PROTEIN_KINASE_DOM"/>
    <property type="match status" value="1"/>
</dbReference>
<dbReference type="InterPro" id="IPR027417">
    <property type="entry name" value="P-loop_NTPase"/>
</dbReference>
<accession>W4LAF7</accession>
<dbReference type="InterPro" id="IPR041664">
    <property type="entry name" value="AAA_16"/>
</dbReference>
<dbReference type="InterPro" id="IPR053159">
    <property type="entry name" value="Hybrid_Histidine_Kinase"/>
</dbReference>
<dbReference type="SUPFAM" id="SSF56112">
    <property type="entry name" value="Protein kinase-like (PK-like)"/>
    <property type="match status" value="1"/>
</dbReference>
<dbReference type="InterPro" id="IPR029016">
    <property type="entry name" value="GAF-like_dom_sf"/>
</dbReference>
<dbReference type="Pfam" id="PF13191">
    <property type="entry name" value="AAA_16"/>
    <property type="match status" value="1"/>
</dbReference>
<gene>
    <name evidence="2" type="ORF">ETSY1_32885</name>
</gene>
<dbReference type="HOGENOM" id="CLU_000445_34_2_7"/>
<dbReference type="InterPro" id="IPR000719">
    <property type="entry name" value="Prot_kinase_dom"/>
</dbReference>
<dbReference type="Gene3D" id="1.10.510.10">
    <property type="entry name" value="Transferase(Phosphotransferase) domain 1"/>
    <property type="match status" value="1"/>
</dbReference>
<dbReference type="Proteomes" id="UP000019141">
    <property type="component" value="Unassembled WGS sequence"/>
</dbReference>
<evidence type="ECO:0000313" key="3">
    <source>
        <dbReference type="Proteomes" id="UP000019141"/>
    </source>
</evidence>
<dbReference type="Pfam" id="PF01590">
    <property type="entry name" value="GAF"/>
    <property type="match status" value="1"/>
</dbReference>
<dbReference type="PANTHER" id="PTHR43642:SF1">
    <property type="entry name" value="HYBRID SIGNAL TRANSDUCTION HISTIDINE KINASE G"/>
    <property type="match status" value="1"/>
</dbReference>
<dbReference type="GO" id="GO:0005524">
    <property type="term" value="F:ATP binding"/>
    <property type="evidence" value="ECO:0007669"/>
    <property type="project" value="InterPro"/>
</dbReference>
<feature type="domain" description="Protein kinase" evidence="1">
    <location>
        <begin position="5"/>
        <end position="266"/>
    </location>
</feature>
<name>W4LAF7_ENTF1</name>
<dbReference type="GO" id="GO:0004672">
    <property type="term" value="F:protein kinase activity"/>
    <property type="evidence" value="ECO:0007669"/>
    <property type="project" value="InterPro"/>
</dbReference>
<protein>
    <recommendedName>
        <fullName evidence="1">Protein kinase domain-containing protein</fullName>
    </recommendedName>
</protein>
<dbReference type="Pfam" id="PF00069">
    <property type="entry name" value="Pkinase"/>
    <property type="match status" value="1"/>
</dbReference>
<dbReference type="SUPFAM" id="SSF52540">
    <property type="entry name" value="P-loop containing nucleoside triphosphate hydrolases"/>
    <property type="match status" value="1"/>
</dbReference>
<dbReference type="InterPro" id="IPR003018">
    <property type="entry name" value="GAF"/>
</dbReference>
<dbReference type="PANTHER" id="PTHR43642">
    <property type="entry name" value="HYBRID SIGNAL TRANSDUCTION HISTIDINE KINASE G"/>
    <property type="match status" value="1"/>
</dbReference>
<dbReference type="EMBL" id="AZHW01000988">
    <property type="protein sequence ID" value="ETW94899.1"/>
    <property type="molecule type" value="Genomic_DNA"/>
</dbReference>
<comment type="caution">
    <text evidence="2">The sequence shown here is derived from an EMBL/GenBank/DDBJ whole genome shotgun (WGS) entry which is preliminary data.</text>
</comment>
<proteinExistence type="predicted"/>
<organism evidence="2 3">
    <name type="scientific">Entotheonella factor</name>
    <dbReference type="NCBI Taxonomy" id="1429438"/>
    <lineage>
        <taxon>Bacteria</taxon>
        <taxon>Pseudomonadati</taxon>
        <taxon>Nitrospinota/Tectimicrobiota group</taxon>
        <taxon>Candidatus Tectimicrobiota</taxon>
        <taxon>Candidatus Entotheonellia</taxon>
        <taxon>Candidatus Entotheonellales</taxon>
        <taxon>Candidatus Entotheonellaceae</taxon>
        <taxon>Candidatus Entotheonella</taxon>
    </lineage>
</organism>
<dbReference type="CDD" id="cd14014">
    <property type="entry name" value="STKc_PknB_like"/>
    <property type="match status" value="1"/>
</dbReference>